<feature type="transmembrane region" description="Helical" evidence="1">
    <location>
        <begin position="249"/>
        <end position="266"/>
    </location>
</feature>
<dbReference type="InterPro" id="IPR050879">
    <property type="entry name" value="Acyltransferase_3"/>
</dbReference>
<feature type="transmembrane region" description="Helical" evidence="1">
    <location>
        <begin position="317"/>
        <end position="335"/>
    </location>
</feature>
<keyword evidence="5" id="KW-1185">Reference proteome</keyword>
<evidence type="ECO:0000256" key="1">
    <source>
        <dbReference type="SAM" id="Phobius"/>
    </source>
</evidence>
<dbReference type="GO" id="GO:0016747">
    <property type="term" value="F:acyltransferase activity, transferring groups other than amino-acyl groups"/>
    <property type="evidence" value="ECO:0007669"/>
    <property type="project" value="InterPro"/>
</dbReference>
<evidence type="ECO:0000313" key="5">
    <source>
        <dbReference type="Proteomes" id="UP000220836"/>
    </source>
</evidence>
<dbReference type="RefSeq" id="WP_176527092.1">
    <property type="nucleotide sequence ID" value="NZ_FXYH01000008.1"/>
</dbReference>
<dbReference type="InterPro" id="IPR043968">
    <property type="entry name" value="SGNH"/>
</dbReference>
<keyword evidence="1" id="KW-1133">Transmembrane helix</keyword>
<feature type="transmembrane region" description="Helical" evidence="1">
    <location>
        <begin position="347"/>
        <end position="369"/>
    </location>
</feature>
<feature type="domain" description="Acyltransferase 3" evidence="2">
    <location>
        <begin position="13"/>
        <end position="332"/>
    </location>
</feature>
<dbReference type="Proteomes" id="UP000220836">
    <property type="component" value="Unassembled WGS sequence"/>
</dbReference>
<evidence type="ECO:0000259" key="3">
    <source>
        <dbReference type="Pfam" id="PF19040"/>
    </source>
</evidence>
<dbReference type="GO" id="GO:0016020">
    <property type="term" value="C:membrane"/>
    <property type="evidence" value="ECO:0007669"/>
    <property type="project" value="TreeGrafter"/>
</dbReference>
<dbReference type="Pfam" id="PF19040">
    <property type="entry name" value="SGNH"/>
    <property type="match status" value="1"/>
</dbReference>
<feature type="transmembrane region" description="Helical" evidence="1">
    <location>
        <begin position="142"/>
        <end position="161"/>
    </location>
</feature>
<dbReference type="EC" id="2.3.1.-" evidence="4"/>
<dbReference type="PANTHER" id="PTHR23028">
    <property type="entry name" value="ACETYLTRANSFERASE"/>
    <property type="match status" value="1"/>
</dbReference>
<sequence>MMHTSHGLPYRRDIDGVRAFAVLSVVLYHFGIPLRGGFVGVDIFFVISGFLIGGLLWREYDHTGRIWLVNFYVRRFRRLAPAFFVMVFLTGALAWAILLPFEFREYGKATIAATVYLSNVLFFRQAGYFDAASEDKPLLHTWSLAVEEQFYIFLPLLILLLARSRHALMAAMIGCWILSLAACIVMTPSHPMAAFYLFPFRAWEMLSGVLLAIWGYQTQRKWRGYAALSWLGMLLLVLSVVLIPAGPLFPGLLALVPVVGTVLVLANGTGQNPVNKLLGHPWVVFFGLISYSLYLWHWPIFTLSTYLRGGEVGVLESIAWMVVSVGIAWLSWRFVESPVRRARQLSGAVVLGAVAIASIGTLAVSGWIFKTDGVPDRFGSTARPHITATGDFLQDWSRCYISDEVPLDGLEVCPIGPDGAPKVLIWGDSHVRAFKEGLDLAAHEADVPGIIIWRAGCPPLFGLRKVENSATPVQSTACAQANLQIRQSFGRLQSLETVLLIGRWAYYVAGTGVGLDVHNSISIHPTDGAARLNLSQPQLLSSAARETTSFLKGWFPTVHVLRQPPEIALYDARIAARETAHAGLPLAAKPITKTDMPRNQMTVRAAMADAPWLPLADTQGIAWIDSWPQFCNDQKCSALHDGVGQYFDNNHITNSAALRVRHLFEPVFSSVNQHSTNIGTASE</sequence>
<evidence type="ECO:0000313" key="4">
    <source>
        <dbReference type="EMBL" id="SMX42912.1"/>
    </source>
</evidence>
<dbReference type="AlphaFoldDB" id="A0A238KLG6"/>
<accession>A0A238KLG6</accession>
<gene>
    <name evidence="4" type="primary">oatA</name>
    <name evidence="4" type="ORF">PEV8663_02527</name>
</gene>
<protein>
    <submittedName>
        <fullName evidence="4">O-acetyltransferase OatA</fullName>
        <ecNumber evidence="4">2.3.1.-</ecNumber>
    </submittedName>
</protein>
<dbReference type="GO" id="GO:0009103">
    <property type="term" value="P:lipopolysaccharide biosynthetic process"/>
    <property type="evidence" value="ECO:0007669"/>
    <property type="project" value="TreeGrafter"/>
</dbReference>
<keyword evidence="1" id="KW-0472">Membrane</keyword>
<evidence type="ECO:0000259" key="2">
    <source>
        <dbReference type="Pfam" id="PF01757"/>
    </source>
</evidence>
<name>A0A238KLG6_9RHOB</name>
<dbReference type="Pfam" id="PF01757">
    <property type="entry name" value="Acyl_transf_3"/>
    <property type="match status" value="1"/>
</dbReference>
<dbReference type="PANTHER" id="PTHR23028:SF53">
    <property type="entry name" value="ACYL_TRANSF_3 DOMAIN-CONTAINING PROTEIN"/>
    <property type="match status" value="1"/>
</dbReference>
<feature type="transmembrane region" description="Helical" evidence="1">
    <location>
        <begin position="193"/>
        <end position="213"/>
    </location>
</feature>
<dbReference type="EMBL" id="FXYH01000008">
    <property type="protein sequence ID" value="SMX42912.1"/>
    <property type="molecule type" value="Genomic_DNA"/>
</dbReference>
<dbReference type="InterPro" id="IPR002656">
    <property type="entry name" value="Acyl_transf_3_dom"/>
</dbReference>
<keyword evidence="1" id="KW-0812">Transmembrane</keyword>
<organism evidence="4 5">
    <name type="scientific">Pelagimonas varians</name>
    <dbReference type="NCBI Taxonomy" id="696760"/>
    <lineage>
        <taxon>Bacteria</taxon>
        <taxon>Pseudomonadati</taxon>
        <taxon>Pseudomonadota</taxon>
        <taxon>Alphaproteobacteria</taxon>
        <taxon>Rhodobacterales</taxon>
        <taxon>Roseobacteraceae</taxon>
        <taxon>Pelagimonas</taxon>
    </lineage>
</organism>
<feature type="domain" description="SGNH" evidence="3">
    <location>
        <begin position="398"/>
        <end position="666"/>
    </location>
</feature>
<feature type="transmembrane region" description="Helical" evidence="1">
    <location>
        <begin position="278"/>
        <end position="297"/>
    </location>
</feature>
<keyword evidence="4" id="KW-0012">Acyltransferase</keyword>
<proteinExistence type="predicted"/>
<feature type="transmembrane region" description="Helical" evidence="1">
    <location>
        <begin position="168"/>
        <end position="187"/>
    </location>
</feature>
<reference evidence="4 5" key="1">
    <citation type="submission" date="2017-05" db="EMBL/GenBank/DDBJ databases">
        <authorList>
            <person name="Song R."/>
            <person name="Chenine A.L."/>
            <person name="Ruprecht R.M."/>
        </authorList>
    </citation>
    <scope>NUCLEOTIDE SEQUENCE [LARGE SCALE GENOMIC DNA]</scope>
    <source>
        <strain evidence="4 5">CECT 8663</strain>
    </source>
</reference>
<keyword evidence="4" id="KW-0808">Transferase</keyword>
<feature type="transmembrane region" description="Helical" evidence="1">
    <location>
        <begin position="79"/>
        <end position="98"/>
    </location>
</feature>
<feature type="transmembrane region" description="Helical" evidence="1">
    <location>
        <begin position="225"/>
        <end position="243"/>
    </location>
</feature>
<feature type="transmembrane region" description="Helical" evidence="1">
    <location>
        <begin position="38"/>
        <end position="58"/>
    </location>
</feature>